<evidence type="ECO:0000259" key="2">
    <source>
        <dbReference type="Pfam" id="PF21460"/>
    </source>
</evidence>
<dbReference type="STRING" id="10029.G3IN04"/>
<name>G3IN04_CRIGR</name>
<proteinExistence type="predicted"/>
<feature type="domain" description="Cytokine receptor common subunit beta N-terminal" evidence="2">
    <location>
        <begin position="32"/>
        <end position="70"/>
    </location>
</feature>
<dbReference type="InterPro" id="IPR048668">
    <property type="entry name" value="IL3RB_N"/>
</dbReference>
<gene>
    <name evidence="3" type="ORF">I79_025313</name>
</gene>
<dbReference type="Pfam" id="PF21460">
    <property type="entry name" value="IL3Rb_N"/>
    <property type="match status" value="1"/>
</dbReference>
<dbReference type="Gene3D" id="2.60.40.10">
    <property type="entry name" value="Immunoglobulins"/>
    <property type="match status" value="1"/>
</dbReference>
<dbReference type="PaxDb" id="10029-XP_007622811.1"/>
<feature type="signal peptide" evidence="1">
    <location>
        <begin position="1"/>
        <end position="28"/>
    </location>
</feature>
<evidence type="ECO:0000313" key="4">
    <source>
        <dbReference type="Proteomes" id="UP000001075"/>
    </source>
</evidence>
<dbReference type="eggNOG" id="ENOG502RP2T">
    <property type="taxonomic scope" value="Eukaryota"/>
</dbReference>
<reference evidence="4" key="1">
    <citation type="journal article" date="2011" name="Nat. Biotechnol.">
        <title>The genomic sequence of the Chinese hamster ovary (CHO)-K1 cell line.</title>
        <authorList>
            <person name="Xu X."/>
            <person name="Nagarajan H."/>
            <person name="Lewis N.E."/>
            <person name="Pan S."/>
            <person name="Cai Z."/>
            <person name="Liu X."/>
            <person name="Chen W."/>
            <person name="Xie M."/>
            <person name="Wang W."/>
            <person name="Hammond S."/>
            <person name="Andersen M.R."/>
            <person name="Neff N."/>
            <person name="Passarelli B."/>
            <person name="Koh W."/>
            <person name="Fan H.C."/>
            <person name="Wang J."/>
            <person name="Gui Y."/>
            <person name="Lee K.H."/>
            <person name="Betenbaugh M.J."/>
            <person name="Quake S.R."/>
            <person name="Famili I."/>
            <person name="Palsson B.O."/>
            <person name="Wang J."/>
        </authorList>
    </citation>
    <scope>NUCLEOTIDE SEQUENCE [LARGE SCALE GENOMIC DNA]</scope>
    <source>
        <strain evidence="4">CHO K1 cell line</strain>
    </source>
</reference>
<sequence>MDPQMALTWGLLYMALVALCWRPGVTEAQETVPLQTLQCYNDYTERIICSWADTEDAQRLINMTLYRKLEK</sequence>
<keyword evidence="3" id="KW-0675">Receptor</keyword>
<organism evidence="3 4">
    <name type="scientific">Cricetulus griseus</name>
    <name type="common">Chinese hamster</name>
    <name type="synonym">Cricetulus barabensis griseus</name>
    <dbReference type="NCBI Taxonomy" id="10029"/>
    <lineage>
        <taxon>Eukaryota</taxon>
        <taxon>Metazoa</taxon>
        <taxon>Chordata</taxon>
        <taxon>Craniata</taxon>
        <taxon>Vertebrata</taxon>
        <taxon>Euteleostomi</taxon>
        <taxon>Mammalia</taxon>
        <taxon>Eutheria</taxon>
        <taxon>Euarchontoglires</taxon>
        <taxon>Glires</taxon>
        <taxon>Rodentia</taxon>
        <taxon>Myomorpha</taxon>
        <taxon>Muroidea</taxon>
        <taxon>Cricetidae</taxon>
        <taxon>Cricetinae</taxon>
        <taxon>Cricetulus</taxon>
    </lineage>
</organism>
<dbReference type="InParanoid" id="G3IN04"/>
<accession>G3IN04</accession>
<protein>
    <submittedName>
        <fullName evidence="3">Cytokine receptor common subunit beta</fullName>
    </submittedName>
</protein>
<dbReference type="InterPro" id="IPR036116">
    <property type="entry name" value="FN3_sf"/>
</dbReference>
<dbReference type="EMBL" id="JH005270">
    <property type="protein sequence ID" value="EGW15121.1"/>
    <property type="molecule type" value="Genomic_DNA"/>
</dbReference>
<dbReference type="InterPro" id="IPR013783">
    <property type="entry name" value="Ig-like_fold"/>
</dbReference>
<dbReference type="Proteomes" id="UP000001075">
    <property type="component" value="Unassembled WGS sequence"/>
</dbReference>
<evidence type="ECO:0000256" key="1">
    <source>
        <dbReference type="SAM" id="SignalP"/>
    </source>
</evidence>
<keyword evidence="1" id="KW-0732">Signal</keyword>
<evidence type="ECO:0000313" key="3">
    <source>
        <dbReference type="EMBL" id="EGW15121.1"/>
    </source>
</evidence>
<dbReference type="AlphaFoldDB" id="G3IN04"/>
<dbReference type="SUPFAM" id="SSF49265">
    <property type="entry name" value="Fibronectin type III"/>
    <property type="match status" value="1"/>
</dbReference>
<feature type="chain" id="PRO_5003445379" evidence="1">
    <location>
        <begin position="29"/>
        <end position="71"/>
    </location>
</feature>